<evidence type="ECO:0000256" key="4">
    <source>
        <dbReference type="ARBA" id="ARBA00022807"/>
    </source>
</evidence>
<gene>
    <name evidence="9" type="ORF">HAKA00212_LOCUS24316</name>
</gene>
<evidence type="ECO:0000259" key="8">
    <source>
        <dbReference type="PROSITE" id="PS50203"/>
    </source>
</evidence>
<dbReference type="PRINTS" id="PR00704">
    <property type="entry name" value="CALPAIN"/>
</dbReference>
<dbReference type="InterPro" id="IPR022683">
    <property type="entry name" value="Calpain_III"/>
</dbReference>
<dbReference type="GO" id="GO:0004198">
    <property type="term" value="F:calcium-dependent cysteine-type endopeptidase activity"/>
    <property type="evidence" value="ECO:0007669"/>
    <property type="project" value="InterPro"/>
</dbReference>
<feature type="compositionally biased region" description="Basic and acidic residues" evidence="7">
    <location>
        <begin position="534"/>
        <end position="543"/>
    </location>
</feature>
<keyword evidence="3 6" id="KW-0378">Hydrolase</keyword>
<evidence type="ECO:0000256" key="6">
    <source>
        <dbReference type="PROSITE-ProRule" id="PRU00239"/>
    </source>
</evidence>
<dbReference type="CDD" id="cd00044">
    <property type="entry name" value="CysPc"/>
    <property type="match status" value="1"/>
</dbReference>
<dbReference type="InterPro" id="IPR022682">
    <property type="entry name" value="Calpain_domain_III"/>
</dbReference>
<sequence length="610" mass="67160">MSQIEEGVYKDRYQEYADEEEACQRENELVEFLEAGQLWSDKDFLPDGSSLYRDPHKPFRGGMPADAVEWNRINSLEVAGCDAPKTFLDGTEPGDVVQGALGNCWFVSALSVLASRQMLLRNVIVSDKNAARGIYTLKFFKGGKWVYVHVDDKLPCNRAGKVLFGHGQDPNEVWVSVIEKAYAKLHGCYENLTTGFIDEGLRDLTGVCCMKIKFNSKGVVKQIQDGSLFQELKEWMAEGSLMGCSRQAGAGAGTEQDTGRGILAGHAYGLLEMVEAHQDATLQADARDVRLVRCRNPWGMGEWKGPWADNAPEWEACPQIKERLVGAEGFRNDGCFWIEWEEFCREYNQVFVCVDFPEGGSGVRYRGQWVPGDGKSGAGGSPKYATFPTNPQYTFSVEEAGTKVVGMVSQKDLRWQVAATEKYTTAIGYVLMKLSGNTSRVKKFTPKQMAGMSRTYSPSRSIAGQATLLPGRYAMIPTTFDNNASAAIDYIMEIYTDKPITLEQEGDAVADLDDLEEEEEEELAAEGKAADAVSEEKAGEGDRAALPPGHMAEDLEAEEDDDDESPDHMALESLQRQVADLAGLVVALQGDIKGLEGTVATLEANRRAKK</sequence>
<evidence type="ECO:0000313" key="9">
    <source>
        <dbReference type="EMBL" id="CAE0648453.1"/>
    </source>
</evidence>
<evidence type="ECO:0000256" key="7">
    <source>
        <dbReference type="SAM" id="MobiDB-lite"/>
    </source>
</evidence>
<organism evidence="9">
    <name type="scientific">Heterosigma akashiwo</name>
    <name type="common">Chromophytic alga</name>
    <name type="synonym">Heterosigma carterae</name>
    <dbReference type="NCBI Taxonomy" id="2829"/>
    <lineage>
        <taxon>Eukaryota</taxon>
        <taxon>Sar</taxon>
        <taxon>Stramenopiles</taxon>
        <taxon>Ochrophyta</taxon>
        <taxon>Raphidophyceae</taxon>
        <taxon>Chattonellales</taxon>
        <taxon>Chattonellaceae</taxon>
        <taxon>Heterosigma</taxon>
    </lineage>
</organism>
<proteinExistence type="inferred from homology"/>
<accession>A0A6S9I198</accession>
<dbReference type="Gene3D" id="2.60.120.380">
    <property type="match status" value="1"/>
</dbReference>
<keyword evidence="4 6" id="KW-0788">Thiol protease</keyword>
<dbReference type="PANTHER" id="PTHR10183:SF379">
    <property type="entry name" value="CALPAIN-5"/>
    <property type="match status" value="1"/>
</dbReference>
<dbReference type="InterPro" id="IPR000169">
    <property type="entry name" value="Pept_cys_AS"/>
</dbReference>
<dbReference type="InterPro" id="IPR036213">
    <property type="entry name" value="Calpain_III_sf"/>
</dbReference>
<dbReference type="GO" id="GO:0006508">
    <property type="term" value="P:proteolysis"/>
    <property type="evidence" value="ECO:0007669"/>
    <property type="project" value="UniProtKB-KW"/>
</dbReference>
<keyword evidence="2 6" id="KW-0645">Protease</keyword>
<feature type="active site" evidence="5 6">
    <location>
        <position position="104"/>
    </location>
</feature>
<protein>
    <recommendedName>
        <fullName evidence="8">Calpain catalytic domain-containing protein</fullName>
    </recommendedName>
</protein>
<evidence type="ECO:0000256" key="5">
    <source>
        <dbReference type="PIRSR" id="PIRSR622684-1"/>
    </source>
</evidence>
<evidence type="ECO:0000256" key="1">
    <source>
        <dbReference type="ARBA" id="ARBA00007623"/>
    </source>
</evidence>
<dbReference type="InterPro" id="IPR038765">
    <property type="entry name" value="Papain-like_cys_pep_sf"/>
</dbReference>
<dbReference type="InterPro" id="IPR001300">
    <property type="entry name" value="Peptidase_C2_calpain_cat"/>
</dbReference>
<name>A0A6S9I198_HETAK</name>
<dbReference type="Gene3D" id="3.90.70.10">
    <property type="entry name" value="Cysteine proteinases"/>
    <property type="match status" value="1"/>
</dbReference>
<dbReference type="PROSITE" id="PS00139">
    <property type="entry name" value="THIOL_PROTEASE_CYS"/>
    <property type="match status" value="1"/>
</dbReference>
<feature type="domain" description="Calpain catalytic" evidence="8">
    <location>
        <begin position="38"/>
        <end position="353"/>
    </location>
</feature>
<feature type="compositionally biased region" description="Acidic residues" evidence="7">
    <location>
        <begin position="554"/>
        <end position="565"/>
    </location>
</feature>
<dbReference type="SUPFAM" id="SSF49758">
    <property type="entry name" value="Calpain large subunit, middle domain (domain III)"/>
    <property type="match status" value="1"/>
</dbReference>
<dbReference type="AlphaFoldDB" id="A0A6S9I198"/>
<dbReference type="Pfam" id="PF01067">
    <property type="entry name" value="Calpain_III"/>
    <property type="match status" value="1"/>
</dbReference>
<dbReference type="InterPro" id="IPR022684">
    <property type="entry name" value="Calpain_cysteine_protease"/>
</dbReference>
<dbReference type="SMART" id="SM00720">
    <property type="entry name" value="calpain_III"/>
    <property type="match status" value="1"/>
</dbReference>
<feature type="active site" evidence="5 6">
    <location>
        <position position="266"/>
    </location>
</feature>
<dbReference type="SMART" id="SM00230">
    <property type="entry name" value="CysPc"/>
    <property type="match status" value="1"/>
</dbReference>
<dbReference type="SUPFAM" id="SSF54001">
    <property type="entry name" value="Cysteine proteinases"/>
    <property type="match status" value="1"/>
</dbReference>
<evidence type="ECO:0000256" key="3">
    <source>
        <dbReference type="ARBA" id="ARBA00022801"/>
    </source>
</evidence>
<feature type="region of interest" description="Disordered" evidence="7">
    <location>
        <begin position="524"/>
        <end position="569"/>
    </location>
</feature>
<evidence type="ECO:0000256" key="2">
    <source>
        <dbReference type="ARBA" id="ARBA00022670"/>
    </source>
</evidence>
<dbReference type="PROSITE" id="PS50203">
    <property type="entry name" value="CALPAIN_CAT"/>
    <property type="match status" value="1"/>
</dbReference>
<comment type="similarity">
    <text evidence="1">Belongs to the peptidase C2 family.</text>
</comment>
<dbReference type="Pfam" id="PF00648">
    <property type="entry name" value="Peptidase_C2"/>
    <property type="match status" value="1"/>
</dbReference>
<reference evidence="9" key="1">
    <citation type="submission" date="2021-01" db="EMBL/GenBank/DDBJ databases">
        <authorList>
            <person name="Corre E."/>
            <person name="Pelletier E."/>
            <person name="Niang G."/>
            <person name="Scheremetjew M."/>
            <person name="Finn R."/>
            <person name="Kale V."/>
            <person name="Holt S."/>
            <person name="Cochrane G."/>
            <person name="Meng A."/>
            <person name="Brown T."/>
            <person name="Cohen L."/>
        </authorList>
    </citation>
    <scope>NUCLEOTIDE SEQUENCE</scope>
    <source>
        <strain evidence="9">CCMP3107</strain>
    </source>
</reference>
<dbReference type="PANTHER" id="PTHR10183">
    <property type="entry name" value="CALPAIN"/>
    <property type="match status" value="1"/>
</dbReference>
<feature type="active site" evidence="5 6">
    <location>
        <position position="296"/>
    </location>
</feature>
<dbReference type="EMBL" id="HBIU01055426">
    <property type="protein sequence ID" value="CAE0648453.1"/>
    <property type="molecule type" value="Transcribed_RNA"/>
</dbReference>